<evidence type="ECO:0000259" key="7">
    <source>
        <dbReference type="PROSITE" id="PS51898"/>
    </source>
</evidence>
<dbReference type="InterPro" id="IPR010998">
    <property type="entry name" value="Integrase_recombinase_N"/>
</dbReference>
<dbReference type="RefSeq" id="WP_072832178.1">
    <property type="nucleotide sequence ID" value="NZ_FQXP01000009.1"/>
</dbReference>
<dbReference type="PANTHER" id="PTHR30349">
    <property type="entry name" value="PHAGE INTEGRASE-RELATED"/>
    <property type="match status" value="1"/>
</dbReference>
<reference evidence="9 10" key="1">
    <citation type="submission" date="2016-11" db="EMBL/GenBank/DDBJ databases">
        <authorList>
            <person name="Jaros S."/>
            <person name="Januszkiewicz K."/>
            <person name="Wedrychowicz H."/>
        </authorList>
    </citation>
    <scope>NUCLEOTIDE SEQUENCE [LARGE SCALE GENOMIC DNA]</scope>
    <source>
        <strain evidence="9 10">DSM 3089</strain>
    </source>
</reference>
<dbReference type="InterPro" id="IPR002104">
    <property type="entry name" value="Integrase_catalytic"/>
</dbReference>
<evidence type="ECO:0000313" key="10">
    <source>
        <dbReference type="Proteomes" id="UP000184526"/>
    </source>
</evidence>
<dbReference type="PROSITE" id="PS51898">
    <property type="entry name" value="TYR_RECOMBINASE"/>
    <property type="match status" value="1"/>
</dbReference>
<evidence type="ECO:0000256" key="1">
    <source>
        <dbReference type="ARBA" id="ARBA00003283"/>
    </source>
</evidence>
<dbReference type="PANTHER" id="PTHR30349:SF41">
    <property type="entry name" value="INTEGRASE_RECOMBINASE PROTEIN MJ0367-RELATED"/>
    <property type="match status" value="1"/>
</dbReference>
<dbReference type="Pfam" id="PF00589">
    <property type="entry name" value="Phage_integrase"/>
    <property type="match status" value="1"/>
</dbReference>
<evidence type="ECO:0000256" key="5">
    <source>
        <dbReference type="ARBA" id="ARBA00023172"/>
    </source>
</evidence>
<organism evidence="9 10">
    <name type="scientific">Clostridium collagenovorans DSM 3089</name>
    <dbReference type="NCBI Taxonomy" id="1121306"/>
    <lineage>
        <taxon>Bacteria</taxon>
        <taxon>Bacillati</taxon>
        <taxon>Bacillota</taxon>
        <taxon>Clostridia</taxon>
        <taxon>Eubacteriales</taxon>
        <taxon>Clostridiaceae</taxon>
        <taxon>Clostridium</taxon>
    </lineage>
</organism>
<accession>A0A1M5XN73</accession>
<sequence>MRKNIDKYDWQLDEKTQNIYNNLCVQVEKIFRHCNQGSYKTRERYEDGVKNFAKFIADVFKKQNLNNIKPKHLYAYVEFMQDVGYSTSYVTTNLSAIRFFYDQVGNDSSKLPNNNKLGVISRSKEERIGDNKAWSPMEIEAFDRYASDVGQERYGDMVRLSSQLGLRLHEVCRLDKNHLRQALQEGRISIKGKGGLVRDVPVNDKTLIQKLYNNTKRGDKVFIREGEQTHKVIKNIQMFIYNNQDKFALDRDKQLTFHGLRHFYCQNRYKELIRGGLTDLQARKIVSRELGHYRISITEIYLN</sequence>
<keyword evidence="4 6" id="KW-0238">DNA-binding</keyword>
<feature type="domain" description="Core-binding (CB)" evidence="8">
    <location>
        <begin position="21"/>
        <end position="105"/>
    </location>
</feature>
<dbReference type="InterPro" id="IPR050090">
    <property type="entry name" value="Tyrosine_recombinase_XerCD"/>
</dbReference>
<dbReference type="EMBL" id="FQXP01000009">
    <property type="protein sequence ID" value="SHI00998.1"/>
    <property type="molecule type" value="Genomic_DNA"/>
</dbReference>
<feature type="domain" description="Tyr recombinase" evidence="7">
    <location>
        <begin position="129"/>
        <end position="303"/>
    </location>
</feature>
<keyword evidence="3" id="KW-0229">DNA integration</keyword>
<dbReference type="PROSITE" id="PS51900">
    <property type="entry name" value="CB"/>
    <property type="match status" value="1"/>
</dbReference>
<dbReference type="AlphaFoldDB" id="A0A1M5XN73"/>
<dbReference type="InterPro" id="IPR044068">
    <property type="entry name" value="CB"/>
</dbReference>
<evidence type="ECO:0000256" key="3">
    <source>
        <dbReference type="ARBA" id="ARBA00022908"/>
    </source>
</evidence>
<dbReference type="InterPro" id="IPR004107">
    <property type="entry name" value="Integrase_SAM-like_N"/>
</dbReference>
<evidence type="ECO:0000256" key="4">
    <source>
        <dbReference type="ARBA" id="ARBA00023125"/>
    </source>
</evidence>
<evidence type="ECO:0000256" key="6">
    <source>
        <dbReference type="PROSITE-ProRule" id="PRU01248"/>
    </source>
</evidence>
<dbReference type="GO" id="GO:0006310">
    <property type="term" value="P:DNA recombination"/>
    <property type="evidence" value="ECO:0007669"/>
    <property type="project" value="UniProtKB-KW"/>
</dbReference>
<evidence type="ECO:0000259" key="8">
    <source>
        <dbReference type="PROSITE" id="PS51900"/>
    </source>
</evidence>
<dbReference type="STRING" id="1121306.SAMN02745196_02318"/>
<dbReference type="Pfam" id="PF02899">
    <property type="entry name" value="Phage_int_SAM_1"/>
    <property type="match status" value="1"/>
</dbReference>
<keyword evidence="10" id="KW-1185">Reference proteome</keyword>
<dbReference type="Gene3D" id="1.10.443.10">
    <property type="entry name" value="Intergrase catalytic core"/>
    <property type="match status" value="1"/>
</dbReference>
<gene>
    <name evidence="9" type="ORF">SAMN02745196_02318</name>
</gene>
<name>A0A1M5XN73_9CLOT</name>
<comment type="function">
    <text evidence="1">Site-specific tyrosine recombinase, which acts by catalyzing the cutting and rejoining of the recombining DNA molecules.</text>
</comment>
<dbReference type="OrthoDB" id="107900at2"/>
<dbReference type="GO" id="GO:0003677">
    <property type="term" value="F:DNA binding"/>
    <property type="evidence" value="ECO:0007669"/>
    <property type="project" value="UniProtKB-UniRule"/>
</dbReference>
<dbReference type="Gene3D" id="1.10.150.130">
    <property type="match status" value="1"/>
</dbReference>
<proteinExistence type="inferred from homology"/>
<protein>
    <submittedName>
        <fullName evidence="9">Site-specific recombinase XerD</fullName>
    </submittedName>
</protein>
<dbReference type="InterPro" id="IPR011010">
    <property type="entry name" value="DNA_brk_join_enz"/>
</dbReference>
<keyword evidence="5" id="KW-0233">DNA recombination</keyword>
<dbReference type="Proteomes" id="UP000184526">
    <property type="component" value="Unassembled WGS sequence"/>
</dbReference>
<dbReference type="SUPFAM" id="SSF56349">
    <property type="entry name" value="DNA breaking-rejoining enzymes"/>
    <property type="match status" value="1"/>
</dbReference>
<dbReference type="GO" id="GO:0015074">
    <property type="term" value="P:DNA integration"/>
    <property type="evidence" value="ECO:0007669"/>
    <property type="project" value="UniProtKB-KW"/>
</dbReference>
<dbReference type="CDD" id="cd00397">
    <property type="entry name" value="DNA_BRE_C"/>
    <property type="match status" value="1"/>
</dbReference>
<comment type="similarity">
    <text evidence="2">Belongs to the 'phage' integrase family.</text>
</comment>
<evidence type="ECO:0000256" key="2">
    <source>
        <dbReference type="ARBA" id="ARBA00008857"/>
    </source>
</evidence>
<evidence type="ECO:0000313" key="9">
    <source>
        <dbReference type="EMBL" id="SHI00998.1"/>
    </source>
</evidence>
<dbReference type="InterPro" id="IPR013762">
    <property type="entry name" value="Integrase-like_cat_sf"/>
</dbReference>